<proteinExistence type="predicted"/>
<organism evidence="1">
    <name type="scientific">Musa acuminata subsp. malaccensis</name>
    <name type="common">Wild banana</name>
    <name type="synonym">Musa malaccensis</name>
    <dbReference type="NCBI Taxonomy" id="214687"/>
    <lineage>
        <taxon>Eukaryota</taxon>
        <taxon>Viridiplantae</taxon>
        <taxon>Streptophyta</taxon>
        <taxon>Embryophyta</taxon>
        <taxon>Tracheophyta</taxon>
        <taxon>Spermatophyta</taxon>
        <taxon>Magnoliopsida</taxon>
        <taxon>Liliopsida</taxon>
        <taxon>Zingiberales</taxon>
        <taxon>Musaceae</taxon>
        <taxon>Musa</taxon>
    </lineage>
</organism>
<dbReference type="EMBL" id="HG996470">
    <property type="protein sequence ID" value="CAG1838046.1"/>
    <property type="molecule type" value="Genomic_DNA"/>
</dbReference>
<feature type="non-terminal residue" evidence="1">
    <location>
        <position position="92"/>
    </location>
</feature>
<accession>A0A8D7F1W0</accession>
<reference evidence="1" key="1">
    <citation type="submission" date="2021-03" db="EMBL/GenBank/DDBJ databases">
        <authorList>
            <consortium name="Genoscope - CEA"/>
            <person name="William W."/>
        </authorList>
    </citation>
    <scope>NUCLEOTIDE SEQUENCE</scope>
    <source>
        <strain evidence="1">Doubled-haploid Pahang</strain>
    </source>
</reference>
<protein>
    <submittedName>
        <fullName evidence="1">(wild Malaysian banana) hypothetical protein</fullName>
    </submittedName>
</protein>
<sequence length="92" mass="10021">MRQIQGALCAASFSISSRRSASAAWTSFLMSRRSRSNTSWSTRRPSTCSRLSPWPTSPASIAGWCPHPAHFLLSVSSLSLYLHGCRVPIGVP</sequence>
<evidence type="ECO:0000313" key="1">
    <source>
        <dbReference type="EMBL" id="CAG1838046.1"/>
    </source>
</evidence>
<dbReference type="AlphaFoldDB" id="A0A8D7F1W0"/>
<name>A0A8D7F1W0_MUSAM</name>
<gene>
    <name evidence="1" type="ORF">GSMUA_262230.1</name>
</gene>